<keyword evidence="9" id="KW-0975">Bacterial flagellum</keyword>
<dbReference type="InterPro" id="IPR001543">
    <property type="entry name" value="FliN-like_C"/>
</dbReference>
<evidence type="ECO:0000256" key="1">
    <source>
        <dbReference type="ARBA" id="ARBA00004117"/>
    </source>
</evidence>
<dbReference type="GO" id="GO:0050918">
    <property type="term" value="P:positive chemotaxis"/>
    <property type="evidence" value="ECO:0007669"/>
    <property type="project" value="TreeGrafter"/>
</dbReference>
<evidence type="ECO:0000256" key="9">
    <source>
        <dbReference type="ARBA" id="ARBA00023143"/>
    </source>
</evidence>
<accession>A0A286TVW7</accession>
<keyword evidence="5" id="KW-1003">Cell membrane</keyword>
<dbReference type="GO" id="GO:0005886">
    <property type="term" value="C:plasma membrane"/>
    <property type="evidence" value="ECO:0007669"/>
    <property type="project" value="UniProtKB-SubCell"/>
</dbReference>
<keyword evidence="6" id="KW-0145">Chemotaxis</keyword>
<dbReference type="SUPFAM" id="SSF101801">
    <property type="entry name" value="Surface presentation of antigens (SPOA)"/>
    <property type="match status" value="1"/>
</dbReference>
<keyword evidence="13" id="KW-0966">Cell projection</keyword>
<dbReference type="InterPro" id="IPR028976">
    <property type="entry name" value="CheC-like_sf"/>
</dbReference>
<evidence type="ECO:0000256" key="7">
    <source>
        <dbReference type="ARBA" id="ARBA00022779"/>
    </source>
</evidence>
<sequence>MENTENAILTSEEVESLLESFHESQGITAQTDIIEEVDSKVKYYDFKRPNTISREKKRMLYKVLETTAYQISREVSNFLRATTKVSLSSIDELSFEIFKNTCPELMFINTIRLKPLKGFGCIAMDMGLCLSIVEKAFGGAGKTQNEIRKLTDTETAIVGNVVKIILDKIGYTWKPYDEMEWNVFDTAMEPRYLNIASEAEVVLLVSFTFNLEHSFGEMKFCVPVSSIDQTLDHFFSNRPSNLKEIDKESALSLRKLVNNIKIVVSGVLDETNFTINDISNLKVGDVLRLDNKVTNNLKVFVEGKNKYYGQLGLYGSKKAIQIVGLSDDESD</sequence>
<dbReference type="AlphaFoldDB" id="A0A286TVW7"/>
<comment type="similarity">
    <text evidence="3">Belongs to the FliM family.</text>
</comment>
<keyword evidence="13" id="KW-0282">Flagellum</keyword>
<evidence type="ECO:0000256" key="6">
    <source>
        <dbReference type="ARBA" id="ARBA00022500"/>
    </source>
</evidence>
<protein>
    <recommendedName>
        <fullName evidence="4 11">Flagellar motor switch protein FliM</fullName>
    </recommendedName>
</protein>
<evidence type="ECO:0000256" key="3">
    <source>
        <dbReference type="ARBA" id="ARBA00011049"/>
    </source>
</evidence>
<dbReference type="Pfam" id="PF01052">
    <property type="entry name" value="FliMN_C"/>
    <property type="match status" value="1"/>
</dbReference>
<name>A0A286TVW7_9BACT</name>
<evidence type="ECO:0000256" key="4">
    <source>
        <dbReference type="ARBA" id="ARBA00021898"/>
    </source>
</evidence>
<keyword evidence="7" id="KW-0283">Flagellar rotation</keyword>
<evidence type="ECO:0000259" key="12">
    <source>
        <dbReference type="Pfam" id="PF01052"/>
    </source>
</evidence>
<dbReference type="Pfam" id="PF02154">
    <property type="entry name" value="FliM"/>
    <property type="match status" value="1"/>
</dbReference>
<dbReference type="RefSeq" id="WP_096893246.1">
    <property type="nucleotide sequence ID" value="NZ_BAOS01000005.1"/>
</dbReference>
<reference evidence="14" key="1">
    <citation type="journal article" date="2017" name="Environ. Microbiol. Rep.">
        <title>Genetic Diversity of Marine Anaerobic Ammonium-Oxidizing Bacteria as Revealed by Genomic and Proteomic Analyses of 'Candidatus Scalindua japonica'.</title>
        <authorList>
            <person name="Oshiki M."/>
            <person name="Mizuto K."/>
            <person name="Kimura Z."/>
            <person name="Kindaichi T."/>
            <person name="Satoh H."/>
            <person name="Okabe S."/>
        </authorList>
    </citation>
    <scope>NUCLEOTIDE SEQUENCE [LARGE SCALE GENOMIC DNA]</scope>
    <source>
        <strain evidence="14">husup-a2</strain>
    </source>
</reference>
<dbReference type="InterPro" id="IPR036429">
    <property type="entry name" value="SpoA-like_sf"/>
</dbReference>
<dbReference type="GO" id="GO:0003774">
    <property type="term" value="F:cytoskeletal motor activity"/>
    <property type="evidence" value="ECO:0007669"/>
    <property type="project" value="InterPro"/>
</dbReference>
<evidence type="ECO:0000313" key="14">
    <source>
        <dbReference type="Proteomes" id="UP000218542"/>
    </source>
</evidence>
<dbReference type="PRINTS" id="PR00955">
    <property type="entry name" value="FLGMOTORFLIM"/>
</dbReference>
<comment type="function">
    <text evidence="10">FliM is one of three proteins (FliG, FliN, FliM) that forms the rotor-mounted switch complex (C ring), located at the base of the basal body. This complex interacts with the CheY and CheZ chemotaxis proteins, in addition to contacting components of the motor that determine the direction of flagellar rotation.</text>
</comment>
<dbReference type="Gene3D" id="3.40.1550.10">
    <property type="entry name" value="CheC-like"/>
    <property type="match status" value="1"/>
</dbReference>
<dbReference type="GO" id="GO:0009425">
    <property type="term" value="C:bacterial-type flagellum basal body"/>
    <property type="evidence" value="ECO:0007669"/>
    <property type="project" value="UniProtKB-SubCell"/>
</dbReference>
<evidence type="ECO:0000256" key="5">
    <source>
        <dbReference type="ARBA" id="ARBA00022475"/>
    </source>
</evidence>
<dbReference type="NCBIfam" id="TIGR01397">
    <property type="entry name" value="fliM_switch"/>
    <property type="match status" value="1"/>
</dbReference>
<dbReference type="Proteomes" id="UP000218542">
    <property type="component" value="Unassembled WGS sequence"/>
</dbReference>
<dbReference type="GO" id="GO:0071978">
    <property type="term" value="P:bacterial-type flagellum-dependent swarming motility"/>
    <property type="evidence" value="ECO:0007669"/>
    <property type="project" value="TreeGrafter"/>
</dbReference>
<evidence type="ECO:0000256" key="2">
    <source>
        <dbReference type="ARBA" id="ARBA00004202"/>
    </source>
</evidence>
<feature type="domain" description="Flagellar motor switch protein FliN-like C-terminal" evidence="12">
    <location>
        <begin position="256"/>
        <end position="324"/>
    </location>
</feature>
<evidence type="ECO:0000256" key="8">
    <source>
        <dbReference type="ARBA" id="ARBA00023136"/>
    </source>
</evidence>
<dbReference type="CDD" id="cd17908">
    <property type="entry name" value="FliM"/>
    <property type="match status" value="1"/>
</dbReference>
<keyword evidence="8" id="KW-0472">Membrane</keyword>
<dbReference type="Gene3D" id="2.30.330.10">
    <property type="entry name" value="SpoA-like"/>
    <property type="match status" value="1"/>
</dbReference>
<evidence type="ECO:0000256" key="10">
    <source>
        <dbReference type="ARBA" id="ARBA00025044"/>
    </source>
</evidence>
<keyword evidence="13" id="KW-0969">Cilium</keyword>
<gene>
    <name evidence="13" type="ORF">SCALIN_C05_0123</name>
</gene>
<dbReference type="PIRSF" id="PIRSF002888">
    <property type="entry name" value="FliM"/>
    <property type="match status" value="1"/>
</dbReference>
<evidence type="ECO:0000313" key="13">
    <source>
        <dbReference type="EMBL" id="GAX60038.1"/>
    </source>
</evidence>
<dbReference type="OrthoDB" id="9806941at2"/>
<dbReference type="InterPro" id="IPR001689">
    <property type="entry name" value="Flag_FliM"/>
</dbReference>
<organism evidence="13 14">
    <name type="scientific">Candidatus Scalindua japonica</name>
    <dbReference type="NCBI Taxonomy" id="1284222"/>
    <lineage>
        <taxon>Bacteria</taxon>
        <taxon>Pseudomonadati</taxon>
        <taxon>Planctomycetota</taxon>
        <taxon>Candidatus Brocadiia</taxon>
        <taxon>Candidatus Brocadiales</taxon>
        <taxon>Candidatus Scalinduaceae</taxon>
        <taxon>Candidatus Scalindua</taxon>
    </lineage>
</organism>
<evidence type="ECO:0000256" key="11">
    <source>
        <dbReference type="NCBIfam" id="TIGR01397"/>
    </source>
</evidence>
<comment type="subcellular location">
    <subcellularLocation>
        <location evidence="1">Bacterial flagellum basal body</location>
    </subcellularLocation>
    <subcellularLocation>
        <location evidence="2">Cell membrane</location>
        <topology evidence="2">Peripheral membrane protein</topology>
    </subcellularLocation>
</comment>
<dbReference type="PANTHER" id="PTHR30034">
    <property type="entry name" value="FLAGELLAR MOTOR SWITCH PROTEIN FLIM"/>
    <property type="match status" value="1"/>
</dbReference>
<comment type="caution">
    <text evidence="13">The sequence shown here is derived from an EMBL/GenBank/DDBJ whole genome shotgun (WGS) entry which is preliminary data.</text>
</comment>
<dbReference type="PANTHER" id="PTHR30034:SF6">
    <property type="entry name" value="YOP PROTEINS TRANSLOCATION PROTEIN Q"/>
    <property type="match status" value="1"/>
</dbReference>
<keyword evidence="14" id="KW-1185">Reference proteome</keyword>
<proteinExistence type="inferred from homology"/>
<dbReference type="EMBL" id="BAOS01000005">
    <property type="protein sequence ID" value="GAX60038.1"/>
    <property type="molecule type" value="Genomic_DNA"/>
</dbReference>
<dbReference type="SUPFAM" id="SSF103039">
    <property type="entry name" value="CheC-like"/>
    <property type="match status" value="1"/>
</dbReference>